<dbReference type="GO" id="GO:0033785">
    <property type="term" value="F:heptose 7-phosphate kinase activity"/>
    <property type="evidence" value="ECO:0007669"/>
    <property type="project" value="TreeGrafter"/>
</dbReference>
<dbReference type="InterPro" id="IPR029056">
    <property type="entry name" value="Ribokinase-like"/>
</dbReference>
<sequence>VYVGGVAGQDTHGNLLQDLLDSNGIDKSGVVISRDRSTITKMRILGDRQQMMRLDFETVRDVEQQELE</sequence>
<dbReference type="Gene3D" id="3.40.1190.20">
    <property type="match status" value="1"/>
</dbReference>
<organism evidence="1">
    <name type="scientific">human gut metagenome</name>
    <dbReference type="NCBI Taxonomy" id="408170"/>
    <lineage>
        <taxon>unclassified sequences</taxon>
        <taxon>metagenomes</taxon>
        <taxon>organismal metagenomes</taxon>
    </lineage>
</organism>
<dbReference type="GO" id="GO:0033786">
    <property type="term" value="F:heptose-1-phosphate adenylyltransferase activity"/>
    <property type="evidence" value="ECO:0007669"/>
    <property type="project" value="TreeGrafter"/>
</dbReference>
<feature type="non-terminal residue" evidence="1">
    <location>
        <position position="1"/>
    </location>
</feature>
<protein>
    <submittedName>
        <fullName evidence="1">Bifunctional protein HldE 2</fullName>
    </submittedName>
</protein>
<gene>
    <name evidence="1" type="ORF">Q604_UNBC01012G0001</name>
</gene>
<proteinExistence type="predicted"/>
<evidence type="ECO:0000313" key="1">
    <source>
        <dbReference type="EMBL" id="ETJ44983.1"/>
    </source>
</evidence>
<reference evidence="1" key="1">
    <citation type="submission" date="2013-12" db="EMBL/GenBank/DDBJ databases">
        <title>A Varibaculum cambriense genome reconstructed from a premature infant gut community with otherwise low bacterial novelty that shifts toward anaerobic metabolism during the third week of life.</title>
        <authorList>
            <person name="Brown C.T."/>
            <person name="Sharon I."/>
            <person name="Thomas B.C."/>
            <person name="Castelle C.J."/>
            <person name="Morowitz M.J."/>
            <person name="Banfield J.F."/>
        </authorList>
    </citation>
    <scope>NUCLEOTIDE SEQUENCE</scope>
</reference>
<accession>W1YQY3</accession>
<dbReference type="EMBL" id="AZMM01001012">
    <property type="protein sequence ID" value="ETJ44983.1"/>
    <property type="molecule type" value="Genomic_DNA"/>
</dbReference>
<dbReference type="PANTHER" id="PTHR46969:SF1">
    <property type="entry name" value="BIFUNCTIONAL PROTEIN HLDE"/>
    <property type="match status" value="1"/>
</dbReference>
<dbReference type="PANTHER" id="PTHR46969">
    <property type="entry name" value="BIFUNCTIONAL PROTEIN HLDE"/>
    <property type="match status" value="1"/>
</dbReference>
<feature type="non-terminal residue" evidence="1">
    <location>
        <position position="68"/>
    </location>
</feature>
<name>W1YQY3_9ZZZZ</name>
<dbReference type="AlphaFoldDB" id="W1YQY3"/>
<dbReference type="GO" id="GO:0005829">
    <property type="term" value="C:cytosol"/>
    <property type="evidence" value="ECO:0007669"/>
    <property type="project" value="TreeGrafter"/>
</dbReference>
<dbReference type="SUPFAM" id="SSF53613">
    <property type="entry name" value="Ribokinase-like"/>
    <property type="match status" value="1"/>
</dbReference>
<comment type="caution">
    <text evidence="1">The sequence shown here is derived from an EMBL/GenBank/DDBJ whole genome shotgun (WGS) entry which is preliminary data.</text>
</comment>